<accession>A0ABR0ETZ0</accession>
<dbReference type="PANTHER" id="PTHR21601:SF0">
    <property type="entry name" value="PROTEIN SPA2-RELATED"/>
    <property type="match status" value="1"/>
</dbReference>
<feature type="compositionally biased region" description="Polar residues" evidence="2">
    <location>
        <begin position="723"/>
        <end position="733"/>
    </location>
</feature>
<organism evidence="4 5">
    <name type="scientific">Zasmidium cellare</name>
    <name type="common">Wine cellar mold</name>
    <name type="synonym">Racodium cellare</name>
    <dbReference type="NCBI Taxonomy" id="395010"/>
    <lineage>
        <taxon>Eukaryota</taxon>
        <taxon>Fungi</taxon>
        <taxon>Dikarya</taxon>
        <taxon>Ascomycota</taxon>
        <taxon>Pezizomycotina</taxon>
        <taxon>Dothideomycetes</taxon>
        <taxon>Dothideomycetidae</taxon>
        <taxon>Mycosphaerellales</taxon>
        <taxon>Mycosphaerellaceae</taxon>
        <taxon>Zasmidium</taxon>
    </lineage>
</organism>
<feature type="compositionally biased region" description="Low complexity" evidence="2">
    <location>
        <begin position="36"/>
        <end position="53"/>
    </location>
</feature>
<dbReference type="InterPro" id="IPR056439">
    <property type="entry name" value="VBS_C3G9"/>
</dbReference>
<comment type="caution">
    <text evidence="4">The sequence shown here is derived from an EMBL/GenBank/DDBJ whole genome shotgun (WGS) entry which is preliminary data.</text>
</comment>
<proteinExistence type="predicted"/>
<feature type="compositionally biased region" description="Polar residues" evidence="2">
    <location>
        <begin position="54"/>
        <end position="72"/>
    </location>
</feature>
<dbReference type="InterPro" id="IPR013724">
    <property type="entry name" value="GIT_SHD"/>
</dbReference>
<dbReference type="Pfam" id="PF08518">
    <property type="entry name" value="GIT_SHD"/>
    <property type="match status" value="2"/>
</dbReference>
<dbReference type="EMBL" id="JAXOVC010000003">
    <property type="protein sequence ID" value="KAK4504561.1"/>
    <property type="molecule type" value="Genomic_DNA"/>
</dbReference>
<dbReference type="InterPro" id="IPR039892">
    <property type="entry name" value="Spa2/Sph1"/>
</dbReference>
<feature type="region of interest" description="Disordered" evidence="2">
    <location>
        <begin position="1"/>
        <end position="108"/>
    </location>
</feature>
<feature type="compositionally biased region" description="Pro residues" evidence="2">
    <location>
        <begin position="269"/>
        <end position="284"/>
    </location>
</feature>
<name>A0ABR0ETZ0_ZASCE</name>
<evidence type="ECO:0000313" key="4">
    <source>
        <dbReference type="EMBL" id="KAK4504561.1"/>
    </source>
</evidence>
<feature type="compositionally biased region" description="Pro residues" evidence="2">
    <location>
        <begin position="251"/>
        <end position="262"/>
    </location>
</feature>
<evidence type="ECO:0000256" key="2">
    <source>
        <dbReference type="SAM" id="MobiDB-lite"/>
    </source>
</evidence>
<feature type="compositionally biased region" description="Acidic residues" evidence="2">
    <location>
        <begin position="807"/>
        <end position="817"/>
    </location>
</feature>
<protein>
    <recommendedName>
        <fullName evidence="3">GIT Spa2 homology (SHD) domain-containing protein</fullName>
    </recommendedName>
</protein>
<dbReference type="PANTHER" id="PTHR21601">
    <property type="entry name" value="SPA2 PROTEIN"/>
    <property type="match status" value="1"/>
</dbReference>
<keyword evidence="5" id="KW-1185">Reference proteome</keyword>
<feature type="domain" description="GIT Spa2 homology (SHD)" evidence="3">
    <location>
        <begin position="192"/>
        <end position="222"/>
    </location>
</feature>
<evidence type="ECO:0000256" key="1">
    <source>
        <dbReference type="SAM" id="Coils"/>
    </source>
</evidence>
<feature type="region of interest" description="Disordered" evidence="2">
    <location>
        <begin position="768"/>
        <end position="817"/>
    </location>
</feature>
<reference evidence="4 5" key="1">
    <citation type="journal article" date="2023" name="G3 (Bethesda)">
        <title>A chromosome-level genome assembly of Zasmidium syzygii isolated from banana leaves.</title>
        <authorList>
            <person name="van Westerhoven A.C."/>
            <person name="Mehrabi R."/>
            <person name="Talebi R."/>
            <person name="Steentjes M.B.F."/>
            <person name="Corcolon B."/>
            <person name="Chong P.A."/>
            <person name="Kema G.H.J."/>
            <person name="Seidl M.F."/>
        </authorList>
    </citation>
    <scope>NUCLEOTIDE SEQUENCE [LARGE SCALE GENOMIC DNA]</scope>
    <source>
        <strain evidence="4 5">P124</strain>
    </source>
</reference>
<gene>
    <name evidence="4" type="ORF">PRZ48_005477</name>
</gene>
<evidence type="ECO:0000259" key="3">
    <source>
        <dbReference type="SMART" id="SM00555"/>
    </source>
</evidence>
<feature type="region of interest" description="Disordered" evidence="2">
    <location>
        <begin position="720"/>
        <end position="754"/>
    </location>
</feature>
<dbReference type="Proteomes" id="UP001305779">
    <property type="component" value="Unassembled WGS sequence"/>
</dbReference>
<keyword evidence="1" id="KW-0175">Coiled coil</keyword>
<evidence type="ECO:0000313" key="5">
    <source>
        <dbReference type="Proteomes" id="UP001305779"/>
    </source>
</evidence>
<feature type="compositionally biased region" description="Basic and acidic residues" evidence="2">
    <location>
        <begin position="93"/>
        <end position="107"/>
    </location>
</feature>
<feature type="compositionally biased region" description="Low complexity" evidence="2">
    <location>
        <begin position="237"/>
        <end position="249"/>
    </location>
</feature>
<feature type="coiled-coil region" evidence="1">
    <location>
        <begin position="343"/>
        <end position="540"/>
    </location>
</feature>
<feature type="domain" description="GIT Spa2 homology (SHD)" evidence="3">
    <location>
        <begin position="138"/>
        <end position="168"/>
    </location>
</feature>
<dbReference type="SMART" id="SM00555">
    <property type="entry name" value="GIT"/>
    <property type="match status" value="2"/>
</dbReference>
<dbReference type="Pfam" id="PF23742">
    <property type="entry name" value="VBS_C3G9"/>
    <property type="match status" value="1"/>
</dbReference>
<feature type="region of interest" description="Disordered" evidence="2">
    <location>
        <begin position="224"/>
        <end position="321"/>
    </location>
</feature>
<feature type="compositionally biased region" description="Low complexity" evidence="2">
    <location>
        <begin position="73"/>
        <end position="89"/>
    </location>
</feature>
<sequence length="817" mass="89653">MSSNDSSFVGRYENLGGGTTGGTPNDAPYTGGPYGAARPAQSSPPASQHPSSSTDMSRPSVGGSSVNGNRPPSSASSIGMSSDGRMGMGRPPPGDRDSSRSHFKDDSEAALQRHYTALKSYLQVHLQDEKGNIKPNRARDKLLRLSVTQFMELSTDVYDELIRREDERMQRVENVPRFLLPKQNFHPKRNQARQKLSTLPIERFRQLATDVFYELERRIPRIVAGDMGRPRSTTSNASGRSRAPSRGGMRPPGPGYGYPPGPGRGRGYPPGPYGPGPGMPPGPRRPSEAGSLGRPLPKHLQSNTIVPNKGTMVEDDEMDDDEDAFGLDHVGTGLSARSPVEGSAEDKEKIQAQEAELAELKEKLEAKESEWTSLREELEQKHENLQQELAAFQAKSRDEDEIREQHDHNMQALRDQLEDLHAENENLRSQSSNPGDVKLLHAQLETHQAENEGLKRQLQDQATPAEFEQRIQELEAELATQQKISEEVRQEATMYLREMRDLSRQNDEAIDKEEEMRAKIKKLEEEAEQWRVRCAKVRAQNKQLRASTMGLGLQTGFDSGSLVRQEGLISEGGLVRDTDVTRFQLAVDELLRVARQTSTDDMLESVKSVVISVQSITTAVRTEGYPTPSPSPLSPETNMQQAPNVNKIKARVTGTANSLITATKQHAASHGLSPVALLDAAASNLTAAVVELIKAVHIRPSNKTDFQDLDGVDELNSFYDDTASPSTSTNPNGLQIPVPTFNAPVAPPAEPKAVDPATLPVRKASMKKPNGGWFGWAGKWNDDSAEAGPPAAPPVTNGHAQQQHLDDDSDGEYDPYR</sequence>